<dbReference type="EMBL" id="LUCV01000021">
    <property type="protein sequence ID" value="OAI91895.1"/>
    <property type="molecule type" value="Genomic_DNA"/>
</dbReference>
<evidence type="ECO:0000313" key="4">
    <source>
        <dbReference type="Proteomes" id="UP000077752"/>
    </source>
</evidence>
<evidence type="ECO:0000256" key="1">
    <source>
        <dbReference type="SAM" id="MobiDB-lite"/>
    </source>
</evidence>
<sequence>MERRKSGFIAIFHLLQARAWGNPRRTVLLCFAALFLITFVLACRQYWLVEARELDHRRYNLHLQAIMMETALATDRKQMQFLRSTAERTSRSRSTSACATSVWSIR</sequence>
<dbReference type="RefSeq" id="WP_064303169.1">
    <property type="nucleotide sequence ID" value="NZ_LUCV01000021.1"/>
</dbReference>
<feature type="compositionally biased region" description="Low complexity" evidence="1">
    <location>
        <begin position="92"/>
        <end position="106"/>
    </location>
</feature>
<protein>
    <submittedName>
        <fullName evidence="3">Uncharacterized protein</fullName>
    </submittedName>
</protein>
<accession>A0A177SMG1</accession>
<dbReference type="AlphaFoldDB" id="A0A177SMG1"/>
<keyword evidence="2" id="KW-1133">Transmembrane helix</keyword>
<gene>
    <name evidence="3" type="ORF">AYO28_19600</name>
</gene>
<dbReference type="Proteomes" id="UP000077752">
    <property type="component" value="Unassembled WGS sequence"/>
</dbReference>
<evidence type="ECO:0000256" key="2">
    <source>
        <dbReference type="SAM" id="Phobius"/>
    </source>
</evidence>
<organism evidence="3 4">
    <name type="scientific">Pseudomonas putida</name>
    <name type="common">Arthrobacter siderocapsulatus</name>
    <dbReference type="NCBI Taxonomy" id="303"/>
    <lineage>
        <taxon>Bacteria</taxon>
        <taxon>Pseudomonadati</taxon>
        <taxon>Pseudomonadota</taxon>
        <taxon>Gammaproteobacteria</taxon>
        <taxon>Pseudomonadales</taxon>
        <taxon>Pseudomonadaceae</taxon>
        <taxon>Pseudomonas</taxon>
    </lineage>
</organism>
<evidence type="ECO:0000313" key="3">
    <source>
        <dbReference type="EMBL" id="OAI91895.1"/>
    </source>
</evidence>
<name>A0A177SMG1_PSEPU</name>
<keyword evidence="2" id="KW-0812">Transmembrane</keyword>
<proteinExistence type="predicted"/>
<feature type="transmembrane region" description="Helical" evidence="2">
    <location>
        <begin position="29"/>
        <end position="49"/>
    </location>
</feature>
<comment type="caution">
    <text evidence="3">The sequence shown here is derived from an EMBL/GenBank/DDBJ whole genome shotgun (WGS) entry which is preliminary data.</text>
</comment>
<keyword evidence="2" id="KW-0472">Membrane</keyword>
<feature type="region of interest" description="Disordered" evidence="1">
    <location>
        <begin position="85"/>
        <end position="106"/>
    </location>
</feature>
<reference evidence="3 4" key="1">
    <citation type="submission" date="2016-03" db="EMBL/GenBank/DDBJ databases">
        <title>Draft Genome Assembly of Pseudomonas putida strain CBF10-2.</title>
        <authorList>
            <person name="Iyer R.S."/>
            <person name="Damania A."/>
        </authorList>
    </citation>
    <scope>NUCLEOTIDE SEQUENCE [LARGE SCALE GENOMIC DNA]</scope>
    <source>
        <strain evidence="3 4">CBF10-2</strain>
    </source>
</reference>